<dbReference type="InterPro" id="IPR002401">
    <property type="entry name" value="Cyt_P450_E_grp-I"/>
</dbReference>
<protein>
    <submittedName>
        <fullName evidence="10">Cytochrome protein</fullName>
    </submittedName>
</protein>
<evidence type="ECO:0000256" key="3">
    <source>
        <dbReference type="ARBA" id="ARBA00022617"/>
    </source>
</evidence>
<dbReference type="OrthoDB" id="3934656at2759"/>
<evidence type="ECO:0000256" key="6">
    <source>
        <dbReference type="ARBA" id="ARBA00023004"/>
    </source>
</evidence>
<keyword evidence="5 9" id="KW-0560">Oxidoreductase</keyword>
<evidence type="ECO:0000256" key="8">
    <source>
        <dbReference type="PIRSR" id="PIRSR602401-1"/>
    </source>
</evidence>
<dbReference type="InterPro" id="IPR017972">
    <property type="entry name" value="Cyt_P450_CS"/>
</dbReference>
<dbReference type="PANTHER" id="PTHR24305:SF188">
    <property type="entry name" value="P450, PUTATIVE (EUROFUNG)-RELATED"/>
    <property type="match status" value="1"/>
</dbReference>
<evidence type="ECO:0000256" key="4">
    <source>
        <dbReference type="ARBA" id="ARBA00022723"/>
    </source>
</evidence>
<evidence type="ECO:0000256" key="7">
    <source>
        <dbReference type="ARBA" id="ARBA00023033"/>
    </source>
</evidence>
<keyword evidence="3 8" id="KW-0349">Heme</keyword>
<organism evidence="10 11">
    <name type="scientific">Aspergillus homomorphus (strain CBS 101889)</name>
    <dbReference type="NCBI Taxonomy" id="1450537"/>
    <lineage>
        <taxon>Eukaryota</taxon>
        <taxon>Fungi</taxon>
        <taxon>Dikarya</taxon>
        <taxon>Ascomycota</taxon>
        <taxon>Pezizomycotina</taxon>
        <taxon>Eurotiomycetes</taxon>
        <taxon>Eurotiomycetidae</taxon>
        <taxon>Eurotiales</taxon>
        <taxon>Aspergillaceae</taxon>
        <taxon>Aspergillus</taxon>
        <taxon>Aspergillus subgen. Circumdati</taxon>
    </lineage>
</organism>
<dbReference type="VEuPathDB" id="FungiDB:BO97DRAFT_480927"/>
<keyword evidence="11" id="KW-1185">Reference proteome</keyword>
<reference evidence="10 11" key="1">
    <citation type="submission" date="2018-02" db="EMBL/GenBank/DDBJ databases">
        <title>The genomes of Aspergillus section Nigri reveals drivers in fungal speciation.</title>
        <authorList>
            <consortium name="DOE Joint Genome Institute"/>
            <person name="Vesth T.C."/>
            <person name="Nybo J."/>
            <person name="Theobald S."/>
            <person name="Brandl J."/>
            <person name="Frisvad J.C."/>
            <person name="Nielsen K.F."/>
            <person name="Lyhne E.K."/>
            <person name="Kogle M.E."/>
            <person name="Kuo A."/>
            <person name="Riley R."/>
            <person name="Clum A."/>
            <person name="Nolan M."/>
            <person name="Lipzen A."/>
            <person name="Salamov A."/>
            <person name="Henrissat B."/>
            <person name="Wiebenga A."/>
            <person name="De vries R.P."/>
            <person name="Grigoriev I.V."/>
            <person name="Mortensen U.H."/>
            <person name="Andersen M.R."/>
            <person name="Baker S.E."/>
        </authorList>
    </citation>
    <scope>NUCLEOTIDE SEQUENCE [LARGE SCALE GENOMIC DNA]</scope>
    <source>
        <strain evidence="10 11">CBS 101889</strain>
    </source>
</reference>
<evidence type="ECO:0000313" key="11">
    <source>
        <dbReference type="Proteomes" id="UP000248961"/>
    </source>
</evidence>
<accession>A0A395HK60</accession>
<dbReference type="Pfam" id="PF00067">
    <property type="entry name" value="p450"/>
    <property type="match status" value="1"/>
</dbReference>
<dbReference type="EMBL" id="KZ824321">
    <property type="protein sequence ID" value="RAL07996.1"/>
    <property type="molecule type" value="Genomic_DNA"/>
</dbReference>
<dbReference type="RefSeq" id="XP_025547150.1">
    <property type="nucleotide sequence ID" value="XM_025700785.1"/>
</dbReference>
<comment type="cofactor">
    <cofactor evidence="1 8">
        <name>heme</name>
        <dbReference type="ChEBI" id="CHEBI:30413"/>
    </cofactor>
</comment>
<dbReference type="InterPro" id="IPR036396">
    <property type="entry name" value="Cyt_P450_sf"/>
</dbReference>
<dbReference type="SUPFAM" id="SSF48264">
    <property type="entry name" value="Cytochrome P450"/>
    <property type="match status" value="1"/>
</dbReference>
<evidence type="ECO:0000256" key="1">
    <source>
        <dbReference type="ARBA" id="ARBA00001971"/>
    </source>
</evidence>
<evidence type="ECO:0000313" key="10">
    <source>
        <dbReference type="EMBL" id="RAL07996.1"/>
    </source>
</evidence>
<gene>
    <name evidence="10" type="ORF">BO97DRAFT_480927</name>
</gene>
<dbReference type="GeneID" id="37205074"/>
<dbReference type="GO" id="GO:0020037">
    <property type="term" value="F:heme binding"/>
    <property type="evidence" value="ECO:0007669"/>
    <property type="project" value="InterPro"/>
</dbReference>
<comment type="similarity">
    <text evidence="2 9">Belongs to the cytochrome P450 family.</text>
</comment>
<keyword evidence="4 8" id="KW-0479">Metal-binding</keyword>
<keyword evidence="6 8" id="KW-0408">Iron</keyword>
<dbReference type="Gene3D" id="1.10.630.10">
    <property type="entry name" value="Cytochrome P450"/>
    <property type="match status" value="1"/>
</dbReference>
<feature type="binding site" description="axial binding residue" evidence="8">
    <location>
        <position position="458"/>
    </location>
    <ligand>
        <name>heme</name>
        <dbReference type="ChEBI" id="CHEBI:30413"/>
    </ligand>
    <ligandPart>
        <name>Fe</name>
        <dbReference type="ChEBI" id="CHEBI:18248"/>
    </ligandPart>
</feature>
<sequence length="514" mass="59479">MHLLILLALPVILYLTKSILQLLYTTWKSPSLLSIPGPFLARFTRLWYFTRVWKGHFEADNLELHARYGPVVRIAPGQYSISDRAAVKTVYGTGSRFPKSAWYEGWKHPSPDRWTLFPDRNIKRHAETRKRFSSLYSMSSLLHYEEFVDQCADIFRQRLTEFAQSGQTFDLHHWLQCYAFDVIGDITFGQRFGFLDRGDDIEGAMAALQKVMAYGTLVGIYPEWHPRLYEPLSRFTSSGPAGRSFVMRFVAEKIRQLNETRKTQPQPQDNPTTPLKTQDFMEKMALARDKDPEKVTDYHLFMMGNSNVIAGSDTTAISLSAILYHLLRNPATWARLRHEVDDFTAQQQQQQPQITFKESQAMPYLQAVMKEAIRMHAATGLPLWREVPAGGATISGYFFPEGSVVGVNIWVAHYDEGVFPDAQRFRPERWLEAESGDPARLQTMNEMYMPFGLGSRTCLGKHISILEMSKLIPQIVRDFDFQLEKRTWETDNKWFVKPLDFYVKVSMRQRESVR</sequence>
<dbReference type="Proteomes" id="UP000248961">
    <property type="component" value="Unassembled WGS sequence"/>
</dbReference>
<name>A0A395HK60_ASPHC</name>
<dbReference type="PROSITE" id="PS00086">
    <property type="entry name" value="CYTOCHROME_P450"/>
    <property type="match status" value="1"/>
</dbReference>
<dbReference type="CDD" id="cd11060">
    <property type="entry name" value="CYP57A1-like"/>
    <property type="match status" value="1"/>
</dbReference>
<evidence type="ECO:0000256" key="9">
    <source>
        <dbReference type="RuleBase" id="RU000461"/>
    </source>
</evidence>
<dbReference type="InterPro" id="IPR050121">
    <property type="entry name" value="Cytochrome_P450_monoxygenase"/>
</dbReference>
<proteinExistence type="inferred from homology"/>
<dbReference type="GO" id="GO:0016705">
    <property type="term" value="F:oxidoreductase activity, acting on paired donors, with incorporation or reduction of molecular oxygen"/>
    <property type="evidence" value="ECO:0007669"/>
    <property type="project" value="InterPro"/>
</dbReference>
<evidence type="ECO:0000256" key="2">
    <source>
        <dbReference type="ARBA" id="ARBA00010617"/>
    </source>
</evidence>
<dbReference type="AlphaFoldDB" id="A0A395HK60"/>
<dbReference type="GO" id="GO:0005506">
    <property type="term" value="F:iron ion binding"/>
    <property type="evidence" value="ECO:0007669"/>
    <property type="project" value="InterPro"/>
</dbReference>
<dbReference type="STRING" id="1450537.A0A395HK60"/>
<dbReference type="PANTHER" id="PTHR24305">
    <property type="entry name" value="CYTOCHROME P450"/>
    <property type="match status" value="1"/>
</dbReference>
<keyword evidence="7 9" id="KW-0503">Monooxygenase</keyword>
<dbReference type="PRINTS" id="PR00385">
    <property type="entry name" value="P450"/>
</dbReference>
<dbReference type="FunFam" id="1.10.630.10:FF:000050">
    <property type="entry name" value="Cytochrome P450 monooxygenase"/>
    <property type="match status" value="1"/>
</dbReference>
<evidence type="ECO:0000256" key="5">
    <source>
        <dbReference type="ARBA" id="ARBA00023002"/>
    </source>
</evidence>
<dbReference type="PRINTS" id="PR00463">
    <property type="entry name" value="EP450I"/>
</dbReference>
<dbReference type="InterPro" id="IPR001128">
    <property type="entry name" value="Cyt_P450"/>
</dbReference>
<dbReference type="GO" id="GO:0004497">
    <property type="term" value="F:monooxygenase activity"/>
    <property type="evidence" value="ECO:0007669"/>
    <property type="project" value="UniProtKB-KW"/>
</dbReference>